<dbReference type="Pfam" id="PF14255">
    <property type="entry name" value="Zn_ribbon_21"/>
    <property type="match status" value="1"/>
</dbReference>
<dbReference type="EMBL" id="NRRV01000017">
    <property type="protein sequence ID" value="MBK1630846.1"/>
    <property type="molecule type" value="Genomic_DNA"/>
</dbReference>
<dbReference type="Proteomes" id="UP000748752">
    <property type="component" value="Unassembled WGS sequence"/>
</dbReference>
<comment type="caution">
    <text evidence="1">The sequence shown here is derived from an EMBL/GenBank/DDBJ whole genome shotgun (WGS) entry which is preliminary data.</text>
</comment>
<proteinExistence type="predicted"/>
<accession>A0ABS1CG02</accession>
<protein>
    <recommendedName>
        <fullName evidence="3">CPXCG motif-containing cysteine-rich protein</fullName>
    </recommendedName>
</protein>
<gene>
    <name evidence="1" type="ORF">CKO31_08835</name>
</gene>
<reference evidence="1 2" key="1">
    <citation type="journal article" date="2020" name="Microorganisms">
        <title>Osmotic Adaptation and Compatible Solute Biosynthesis of Phototrophic Bacteria as Revealed from Genome Analyses.</title>
        <authorList>
            <person name="Imhoff J.F."/>
            <person name="Rahn T."/>
            <person name="Kunzel S."/>
            <person name="Keller A."/>
            <person name="Neulinger S.C."/>
        </authorList>
    </citation>
    <scope>NUCLEOTIDE SEQUENCE [LARGE SCALE GENOMIC DNA]</scope>
    <source>
        <strain evidence="1 2">DSM 6210</strain>
    </source>
</reference>
<name>A0ABS1CG02_9GAMM</name>
<evidence type="ECO:0000313" key="2">
    <source>
        <dbReference type="Proteomes" id="UP000748752"/>
    </source>
</evidence>
<keyword evidence="2" id="KW-1185">Reference proteome</keyword>
<evidence type="ECO:0008006" key="3">
    <source>
        <dbReference type="Google" id="ProtNLM"/>
    </source>
</evidence>
<organism evidence="1 2">
    <name type="scientific">Thiohalocapsa halophila</name>
    <dbReference type="NCBI Taxonomy" id="69359"/>
    <lineage>
        <taxon>Bacteria</taxon>
        <taxon>Pseudomonadati</taxon>
        <taxon>Pseudomonadota</taxon>
        <taxon>Gammaproteobacteria</taxon>
        <taxon>Chromatiales</taxon>
        <taxon>Chromatiaceae</taxon>
        <taxon>Thiohalocapsa</taxon>
    </lineage>
</organism>
<dbReference type="InterPro" id="IPR025990">
    <property type="entry name" value="zinc_ribbon_bacterial"/>
</dbReference>
<dbReference type="RefSeq" id="WP_200236122.1">
    <property type="nucleotide sequence ID" value="NZ_NRRV01000017.1"/>
</dbReference>
<evidence type="ECO:0000313" key="1">
    <source>
        <dbReference type="EMBL" id="MBK1630846.1"/>
    </source>
</evidence>
<sequence length="65" mass="7162">MELLQIHEQQCPWCGELIELAVDCSYGDHVFVEDCAVCCAPIQVAVSFAPGPQVSPSVEVRREND</sequence>